<dbReference type="PANTHER" id="PTHR30173:SF36">
    <property type="entry name" value="ECF RNA POLYMERASE SIGMA FACTOR SIGJ"/>
    <property type="match status" value="1"/>
</dbReference>
<dbReference type="InterPro" id="IPR013249">
    <property type="entry name" value="RNA_pol_sigma70_r4_t2"/>
</dbReference>
<dbReference type="Gene3D" id="1.10.1740.10">
    <property type="match status" value="1"/>
</dbReference>
<feature type="domain" description="RNA polymerase sigma-70 region 2" evidence="6">
    <location>
        <begin position="21"/>
        <end position="81"/>
    </location>
</feature>
<dbReference type="InterPro" id="IPR014284">
    <property type="entry name" value="RNA_pol_sigma-70_dom"/>
</dbReference>
<dbReference type="NCBIfam" id="NF006089">
    <property type="entry name" value="PRK08241.1"/>
    <property type="match status" value="1"/>
</dbReference>
<keyword evidence="4" id="KW-0731">Sigma factor</keyword>
<comment type="subunit">
    <text evidence="2">Interacts transiently with the RNA polymerase catalytic core formed by RpoA, RpoB, RpoC and RpoZ (2 alpha, 1 beta, 1 beta' and 1 omega subunit) to form the RNA polymerase holoenzyme that can initiate transcription.</text>
</comment>
<dbReference type="SUPFAM" id="SSF54427">
    <property type="entry name" value="NTF2-like"/>
    <property type="match status" value="1"/>
</dbReference>
<sequence length="294" mass="31471">MAAVDTGAVSTFEAEAAAARRPLLVHCYRMLGSDDEAEDAVQETLERAWRAWDGFEGRSSARTWLYAIATRACLDRLRSRRSHPEVGLDGVPESAHPATGVRPFPGGGDDLRLAFVVALQHLPASQRAVLLLRDVLRFSAAETAEVLDTTVAAVKSALQRARARIARSAPRPDDVAEPTDAATRRALDTYVSAFLTGDVSRLIGLLRDDAVLELQPQAEIFDGKAACGDVLRSAVGRPGDWSMRQIVANGQPAVVAFREGAAFGVGVLDVRRDGIARITVFADPALAARFDGSA</sequence>
<comment type="similarity">
    <text evidence="1">Belongs to the sigma-70 factor family. ECF subfamily.</text>
</comment>
<proteinExistence type="inferred from homology"/>
<keyword evidence="3" id="KW-0805">Transcription regulation</keyword>
<evidence type="ECO:0000256" key="5">
    <source>
        <dbReference type="ARBA" id="ARBA00023163"/>
    </source>
</evidence>
<dbReference type="InterPro" id="IPR052704">
    <property type="entry name" value="ECF_Sigma-70_Domain"/>
</dbReference>
<evidence type="ECO:0000256" key="1">
    <source>
        <dbReference type="ARBA" id="ARBA00010641"/>
    </source>
</evidence>
<evidence type="ECO:0000256" key="2">
    <source>
        <dbReference type="ARBA" id="ARBA00011344"/>
    </source>
</evidence>
<dbReference type="EMBL" id="VFPE01000004">
    <property type="protein sequence ID" value="TQM24407.1"/>
    <property type="molecule type" value="Genomic_DNA"/>
</dbReference>
<organism evidence="8 9">
    <name type="scientific">Microbacterium kyungheense</name>
    <dbReference type="NCBI Taxonomy" id="1263636"/>
    <lineage>
        <taxon>Bacteria</taxon>
        <taxon>Bacillati</taxon>
        <taxon>Actinomycetota</taxon>
        <taxon>Actinomycetes</taxon>
        <taxon>Micrococcales</taxon>
        <taxon>Microbacteriaceae</taxon>
        <taxon>Microbacterium</taxon>
    </lineage>
</organism>
<feature type="domain" description="RNA polymerase sigma factor 70 region 4 type 2" evidence="7">
    <location>
        <begin position="114"/>
        <end position="165"/>
    </location>
</feature>
<dbReference type="AlphaFoldDB" id="A0A543ES53"/>
<evidence type="ECO:0000256" key="3">
    <source>
        <dbReference type="ARBA" id="ARBA00023015"/>
    </source>
</evidence>
<dbReference type="InterPro" id="IPR036388">
    <property type="entry name" value="WH-like_DNA-bd_sf"/>
</dbReference>
<dbReference type="Pfam" id="PF04542">
    <property type="entry name" value="Sigma70_r2"/>
    <property type="match status" value="1"/>
</dbReference>
<dbReference type="InterPro" id="IPR032710">
    <property type="entry name" value="NTF2-like_dom_sf"/>
</dbReference>
<accession>A0A543ES53</accession>
<evidence type="ECO:0000259" key="6">
    <source>
        <dbReference type="Pfam" id="PF04542"/>
    </source>
</evidence>
<gene>
    <name evidence="8" type="ORF">FB391_2921</name>
</gene>
<dbReference type="GO" id="GO:0003677">
    <property type="term" value="F:DNA binding"/>
    <property type="evidence" value="ECO:0007669"/>
    <property type="project" value="InterPro"/>
</dbReference>
<dbReference type="InterPro" id="IPR013325">
    <property type="entry name" value="RNA_pol_sigma_r2"/>
</dbReference>
<dbReference type="Gene3D" id="3.10.450.50">
    <property type="match status" value="1"/>
</dbReference>
<comment type="caution">
    <text evidence="8">The sequence shown here is derived from an EMBL/GenBank/DDBJ whole genome shotgun (WGS) entry which is preliminary data.</text>
</comment>
<keyword evidence="9" id="KW-1185">Reference proteome</keyword>
<evidence type="ECO:0000256" key="4">
    <source>
        <dbReference type="ARBA" id="ARBA00023082"/>
    </source>
</evidence>
<evidence type="ECO:0000313" key="8">
    <source>
        <dbReference type="EMBL" id="TQM24407.1"/>
    </source>
</evidence>
<dbReference type="Gene3D" id="1.10.10.10">
    <property type="entry name" value="Winged helix-like DNA-binding domain superfamily/Winged helix DNA-binding domain"/>
    <property type="match status" value="1"/>
</dbReference>
<dbReference type="InterPro" id="IPR013324">
    <property type="entry name" value="RNA_pol_sigma_r3/r4-like"/>
</dbReference>
<dbReference type="GO" id="GO:0006352">
    <property type="term" value="P:DNA-templated transcription initiation"/>
    <property type="evidence" value="ECO:0007669"/>
    <property type="project" value="InterPro"/>
</dbReference>
<dbReference type="SUPFAM" id="SSF88659">
    <property type="entry name" value="Sigma3 and sigma4 domains of RNA polymerase sigma factors"/>
    <property type="match status" value="1"/>
</dbReference>
<evidence type="ECO:0000259" key="7">
    <source>
        <dbReference type="Pfam" id="PF08281"/>
    </source>
</evidence>
<dbReference type="Proteomes" id="UP000320235">
    <property type="component" value="Unassembled WGS sequence"/>
</dbReference>
<reference evidence="8 9" key="1">
    <citation type="submission" date="2019-06" db="EMBL/GenBank/DDBJ databases">
        <title>Sequencing the genomes of 1000 actinobacteria strains.</title>
        <authorList>
            <person name="Klenk H.-P."/>
        </authorList>
    </citation>
    <scope>NUCLEOTIDE SEQUENCE [LARGE SCALE GENOMIC DNA]</scope>
    <source>
        <strain evidence="8 9">DSM 105492</strain>
    </source>
</reference>
<dbReference type="SUPFAM" id="SSF88946">
    <property type="entry name" value="Sigma2 domain of RNA polymerase sigma factors"/>
    <property type="match status" value="1"/>
</dbReference>
<dbReference type="InterPro" id="IPR007627">
    <property type="entry name" value="RNA_pol_sigma70_r2"/>
</dbReference>
<protein>
    <submittedName>
        <fullName evidence="8">RNA polymerase ECF family sigma subunit</fullName>
    </submittedName>
</protein>
<dbReference type="PANTHER" id="PTHR30173">
    <property type="entry name" value="SIGMA 19 FACTOR"/>
    <property type="match status" value="1"/>
</dbReference>
<evidence type="ECO:0000313" key="9">
    <source>
        <dbReference type="Proteomes" id="UP000320235"/>
    </source>
</evidence>
<name>A0A543ES53_9MICO</name>
<keyword evidence="5" id="KW-0804">Transcription</keyword>
<dbReference type="NCBIfam" id="TIGR02937">
    <property type="entry name" value="sigma70-ECF"/>
    <property type="match status" value="1"/>
</dbReference>
<dbReference type="GO" id="GO:0016987">
    <property type="term" value="F:sigma factor activity"/>
    <property type="evidence" value="ECO:0007669"/>
    <property type="project" value="UniProtKB-KW"/>
</dbReference>
<dbReference type="Pfam" id="PF08281">
    <property type="entry name" value="Sigma70_r4_2"/>
    <property type="match status" value="1"/>
</dbReference>